<feature type="chain" id="PRO_5014772820" evidence="1">
    <location>
        <begin position="26"/>
        <end position="98"/>
    </location>
</feature>
<organism evidence="2">
    <name type="scientific">Anopheles triannulatus</name>
    <dbReference type="NCBI Taxonomy" id="58253"/>
    <lineage>
        <taxon>Eukaryota</taxon>
        <taxon>Metazoa</taxon>
        <taxon>Ecdysozoa</taxon>
        <taxon>Arthropoda</taxon>
        <taxon>Hexapoda</taxon>
        <taxon>Insecta</taxon>
        <taxon>Pterygota</taxon>
        <taxon>Neoptera</taxon>
        <taxon>Endopterygota</taxon>
        <taxon>Diptera</taxon>
        <taxon>Nematocera</taxon>
        <taxon>Culicoidea</taxon>
        <taxon>Culicidae</taxon>
        <taxon>Anophelinae</taxon>
        <taxon>Anopheles</taxon>
    </lineage>
</organism>
<proteinExistence type="predicted"/>
<protein>
    <submittedName>
        <fullName evidence="2">Putative secreted protein</fullName>
    </submittedName>
</protein>
<keyword evidence="1" id="KW-0732">Signal</keyword>
<feature type="signal peptide" evidence="1">
    <location>
        <begin position="1"/>
        <end position="25"/>
    </location>
</feature>
<reference evidence="2" key="1">
    <citation type="submission" date="2018-01" db="EMBL/GenBank/DDBJ databases">
        <title>An insight into the sialome of Amazonian anophelines.</title>
        <authorList>
            <person name="Ribeiro J.M."/>
            <person name="Scarpassa V."/>
            <person name="Calvo E."/>
        </authorList>
    </citation>
    <scope>NUCLEOTIDE SEQUENCE</scope>
    <source>
        <tissue evidence="2">Salivary glands</tissue>
    </source>
</reference>
<sequence length="98" mass="11093">MNSPNFRLLVSIVLCFLSLPRGTWLRSGDFPLSNALPPARKRGWRLTFKVRVCPRWRSPVTTLGTRLFIPSVLGPSDARHQSVTKRLGYFRVQPTDGA</sequence>
<accession>A0A2M4B5Y7</accession>
<evidence type="ECO:0000313" key="2">
    <source>
        <dbReference type="EMBL" id="MBW48465.1"/>
    </source>
</evidence>
<dbReference type="AlphaFoldDB" id="A0A2M4B5Y7"/>
<evidence type="ECO:0000256" key="1">
    <source>
        <dbReference type="SAM" id="SignalP"/>
    </source>
</evidence>
<name>A0A2M4B5Y7_9DIPT</name>
<dbReference type="EMBL" id="GGFK01015144">
    <property type="protein sequence ID" value="MBW48465.1"/>
    <property type="molecule type" value="Transcribed_RNA"/>
</dbReference>